<evidence type="ECO:0000313" key="2">
    <source>
        <dbReference type="EMBL" id="WED55894.1"/>
    </source>
</evidence>
<dbReference type="EMBL" id="CP109617">
    <property type="protein sequence ID" value="WED55894.1"/>
    <property type="molecule type" value="Genomic_DNA"/>
</dbReference>
<gene>
    <name evidence="2" type="ORF">OE059_03280</name>
</gene>
<accession>A0ABY8B5Q2</accession>
<evidence type="ECO:0008006" key="4">
    <source>
        <dbReference type="Google" id="ProtNLM"/>
    </source>
</evidence>
<sequence length="233" mass="27097">MRRMLIAVPLMFCLSGCGDEPDPKTEAEKLPTTAETSVSTKQEDVPQSVEPSEAKVNFEIPNAPVHIQSLEEYDVNLEFIVGRILDNAYLDPALGFMEKEDYDVWQSHFEVIDVKLEGFEPLYYAYRALEQVNTSREDSPFDNKAYTNAFITLHNTLVETEEYLWTMRNGGALSEEFYRAYDQQLSGYWMYLHSAYLVYSGTVSFSNKNEEREYWGTIWDYQDYYFGNRGESE</sequence>
<evidence type="ECO:0000256" key="1">
    <source>
        <dbReference type="SAM" id="MobiDB-lite"/>
    </source>
</evidence>
<proteinExistence type="predicted"/>
<organism evidence="2 3">
    <name type="scientific">Exiguobacterium profundum</name>
    <dbReference type="NCBI Taxonomy" id="307643"/>
    <lineage>
        <taxon>Bacteria</taxon>
        <taxon>Bacillati</taxon>
        <taxon>Bacillota</taxon>
        <taxon>Bacilli</taxon>
        <taxon>Bacillales</taxon>
        <taxon>Bacillales Family XII. Incertae Sedis</taxon>
        <taxon>Exiguobacterium</taxon>
    </lineage>
</organism>
<evidence type="ECO:0000313" key="3">
    <source>
        <dbReference type="Proteomes" id="UP001219957"/>
    </source>
</evidence>
<protein>
    <recommendedName>
        <fullName evidence="4">Gluconate 2-dehydrogenase subunit 3 family protein</fullName>
    </recommendedName>
</protein>
<feature type="region of interest" description="Disordered" evidence="1">
    <location>
        <begin position="21"/>
        <end position="46"/>
    </location>
</feature>
<reference evidence="2 3" key="1">
    <citation type="submission" date="2022-10" db="EMBL/GenBank/DDBJ databases">
        <title>Complete genome sequence of Exiguobacterium profundum TSS-3 isolated from an extremely saline-alkaline spring located in Ixtapa, Chiapas-Mexico.</title>
        <authorList>
            <person name="Rincon-Rosales R."/>
            <person name="Rogel M.A."/>
            <person name="Rincon-Molina C.I."/>
            <person name="Guerrero G."/>
            <person name="Manzano-Gomez L.A."/>
            <person name="Lopez-Lopez A."/>
            <person name="Rincon Molina F.A."/>
            <person name="Martinez-Romero E."/>
        </authorList>
    </citation>
    <scope>NUCLEOTIDE SEQUENCE [LARGE SCALE GENOMIC DNA]</scope>
    <source>
        <strain evidence="2 3">TSS-3</strain>
    </source>
</reference>
<keyword evidence="3" id="KW-1185">Reference proteome</keyword>
<name>A0ABY8B5Q2_9BACL</name>
<dbReference type="RefSeq" id="WP_275060353.1">
    <property type="nucleotide sequence ID" value="NZ_CP109617.1"/>
</dbReference>
<dbReference type="Proteomes" id="UP001219957">
    <property type="component" value="Chromosome"/>
</dbReference>